<keyword evidence="2" id="KW-1185">Reference proteome</keyword>
<dbReference type="RefSeq" id="WP_089817305.1">
    <property type="nucleotide sequence ID" value="NZ_FOZK01000003.1"/>
</dbReference>
<sequence>MAAHISRGERGDAADLPAVVPFDIPHLSRLSWELGSRIVDDDESTRYGTWSHVETPWRLSVYRVTSATVLLRLHTPVGRERFYGAALRDFEPDASRLETNPTWRKVD</sequence>
<dbReference type="STRING" id="767519.SAMN05216559_2945"/>
<name>A0A1I6LQZ9_9EURY</name>
<organism evidence="1 2">
    <name type="scientific">Halomicrobium zhouii</name>
    <dbReference type="NCBI Taxonomy" id="767519"/>
    <lineage>
        <taxon>Archaea</taxon>
        <taxon>Methanobacteriati</taxon>
        <taxon>Methanobacteriota</taxon>
        <taxon>Stenosarchaea group</taxon>
        <taxon>Halobacteria</taxon>
        <taxon>Halobacteriales</taxon>
        <taxon>Haloarculaceae</taxon>
        <taxon>Halomicrobium</taxon>
    </lineage>
</organism>
<dbReference type="AlphaFoldDB" id="A0A1I6LQZ9"/>
<reference evidence="1 2" key="1">
    <citation type="submission" date="2016-10" db="EMBL/GenBank/DDBJ databases">
        <authorList>
            <person name="de Groot N.N."/>
        </authorList>
    </citation>
    <scope>NUCLEOTIDE SEQUENCE [LARGE SCALE GENOMIC DNA]</scope>
    <source>
        <strain evidence="1 2">CGMCC 1.10457</strain>
    </source>
</reference>
<accession>A0A1I6LQZ9</accession>
<dbReference type="EMBL" id="FOZK01000003">
    <property type="protein sequence ID" value="SFS05927.1"/>
    <property type="molecule type" value="Genomic_DNA"/>
</dbReference>
<gene>
    <name evidence="1" type="ORF">SAMN05216559_2945</name>
</gene>
<evidence type="ECO:0000313" key="1">
    <source>
        <dbReference type="EMBL" id="SFS05927.1"/>
    </source>
</evidence>
<evidence type="ECO:0000313" key="2">
    <source>
        <dbReference type="Proteomes" id="UP000199062"/>
    </source>
</evidence>
<dbReference type="Proteomes" id="UP000199062">
    <property type="component" value="Unassembled WGS sequence"/>
</dbReference>
<protein>
    <submittedName>
        <fullName evidence="1">Uncharacterized protein</fullName>
    </submittedName>
</protein>
<dbReference type="OrthoDB" id="166257at2157"/>
<proteinExistence type="predicted"/>